<dbReference type="PANTHER" id="PTHR43072:SF52">
    <property type="entry name" value="GCN5-RELATED N-ACETYLTRANSFERASE"/>
    <property type="match status" value="1"/>
</dbReference>
<dbReference type="PANTHER" id="PTHR43072">
    <property type="entry name" value="N-ACETYLTRANSFERASE"/>
    <property type="match status" value="1"/>
</dbReference>
<dbReference type="EMBL" id="QMDX01000012">
    <property type="protein sequence ID" value="TSD09569.1"/>
    <property type="molecule type" value="Genomic_DNA"/>
</dbReference>
<sequence length="233" mass="25452">MPERGELLRPDRRRHRRRCALRRRHPCPRRRRGTGGRPRRPRLRGGRRGREGRPVVRLREATPDDADAVAAVAADAWWAACSAALSAEAVRTALADLYDEAFLGEVAAEAADQPDFRFLVAVETEAGGESPGDGETVVGFASAAREWADEVELFTLYVDPDRWGEGVGSELLAALEAWAADRGAERMVCSALADNAVAVGFLESRGFERTREVEAAVGGETTAEYEFEKSLDG</sequence>
<evidence type="ECO:0000313" key="3">
    <source>
        <dbReference type="EMBL" id="TSD09569.1"/>
    </source>
</evidence>
<keyword evidence="3" id="KW-0808">Transferase</keyword>
<proteinExistence type="predicted"/>
<feature type="region of interest" description="Disordered" evidence="1">
    <location>
        <begin position="1"/>
        <end position="53"/>
    </location>
</feature>
<feature type="compositionally biased region" description="Basic and acidic residues" evidence="1">
    <location>
        <begin position="1"/>
        <end position="10"/>
    </location>
</feature>
<dbReference type="PROSITE" id="PS51186">
    <property type="entry name" value="GNAT"/>
    <property type="match status" value="1"/>
</dbReference>
<name>A0A554MWR1_9EURY</name>
<evidence type="ECO:0000256" key="1">
    <source>
        <dbReference type="SAM" id="MobiDB-lite"/>
    </source>
</evidence>
<dbReference type="GO" id="GO:0016747">
    <property type="term" value="F:acyltransferase activity, transferring groups other than amino-acyl groups"/>
    <property type="evidence" value="ECO:0007669"/>
    <property type="project" value="InterPro"/>
</dbReference>
<dbReference type="AlphaFoldDB" id="A0A554MWR1"/>
<dbReference type="InterPro" id="IPR016181">
    <property type="entry name" value="Acyl_CoA_acyltransferase"/>
</dbReference>
<keyword evidence="4" id="KW-1185">Reference proteome</keyword>
<evidence type="ECO:0000313" key="4">
    <source>
        <dbReference type="Proteomes" id="UP000319894"/>
    </source>
</evidence>
<reference evidence="3 4" key="1">
    <citation type="submission" date="2018-06" db="EMBL/GenBank/DDBJ databases">
        <title>Natronomonas sp. F16-60 a new haloarchaeon isolated from a solar saltern of Isla Cristina, Huelva, Spain.</title>
        <authorList>
            <person name="Duran-Viseras A."/>
            <person name="Sanchez-Porro C."/>
            <person name="Ventosa A."/>
        </authorList>
    </citation>
    <scope>NUCLEOTIDE SEQUENCE [LARGE SCALE GENOMIC DNA]</scope>
    <source>
        <strain evidence="3 4">F16-60</strain>
    </source>
</reference>
<dbReference type="InterPro" id="IPR000182">
    <property type="entry name" value="GNAT_dom"/>
</dbReference>
<dbReference type="Pfam" id="PF00583">
    <property type="entry name" value="Acetyltransf_1"/>
    <property type="match status" value="1"/>
</dbReference>
<protein>
    <submittedName>
        <fullName evidence="3">GNAT family N-acetyltransferase</fullName>
    </submittedName>
</protein>
<dbReference type="CDD" id="cd04301">
    <property type="entry name" value="NAT_SF"/>
    <property type="match status" value="1"/>
</dbReference>
<organism evidence="3 4">
    <name type="scientific">Haloglomus irregulare</name>
    <dbReference type="NCBI Taxonomy" id="2234134"/>
    <lineage>
        <taxon>Archaea</taxon>
        <taxon>Methanobacteriati</taxon>
        <taxon>Methanobacteriota</taxon>
        <taxon>Stenosarchaea group</taxon>
        <taxon>Halobacteria</taxon>
        <taxon>Halobacteriales</taxon>
        <taxon>Natronomonadaceae</taxon>
        <taxon>Haloglomus</taxon>
    </lineage>
</organism>
<feature type="domain" description="N-acetyltransferase" evidence="2">
    <location>
        <begin position="56"/>
        <end position="232"/>
    </location>
</feature>
<dbReference type="InParanoid" id="A0A554MWR1"/>
<gene>
    <name evidence="3" type="ORF">DP107_15510</name>
</gene>
<dbReference type="Proteomes" id="UP000319894">
    <property type="component" value="Unassembled WGS sequence"/>
</dbReference>
<comment type="caution">
    <text evidence="3">The sequence shown here is derived from an EMBL/GenBank/DDBJ whole genome shotgun (WGS) entry which is preliminary data.</text>
</comment>
<dbReference type="SUPFAM" id="SSF55729">
    <property type="entry name" value="Acyl-CoA N-acyltransferases (Nat)"/>
    <property type="match status" value="1"/>
</dbReference>
<feature type="compositionally biased region" description="Basic residues" evidence="1">
    <location>
        <begin position="11"/>
        <end position="47"/>
    </location>
</feature>
<evidence type="ECO:0000259" key="2">
    <source>
        <dbReference type="PROSITE" id="PS51186"/>
    </source>
</evidence>
<dbReference type="Gene3D" id="3.40.630.30">
    <property type="match status" value="1"/>
</dbReference>
<accession>A0A554MWR1</accession>